<dbReference type="Gene3D" id="3.40.50.1370">
    <property type="entry name" value="Aspartate/ornithine carbamoyltransferase"/>
    <property type="match status" value="1"/>
</dbReference>
<comment type="caution">
    <text evidence="3">The sequence shown here is derived from an EMBL/GenBank/DDBJ whole genome shotgun (WGS) entry which is preliminary data.</text>
</comment>
<feature type="domain" description="Aspartate/ornithine carbamoyltransferase carbamoyl-P binding" evidence="2">
    <location>
        <begin position="30"/>
        <end position="155"/>
    </location>
</feature>
<name>A0ABU9BJ97_9BURK</name>
<sequence>MPQPDSATSARRRFMLNSLPPPVQGSSAPLSASERTGLMASARALKQSVLGGAPRPSLRGTNLGLVTESEGSGEAALFQAAALELGARVVCIRPSVAHIASPDAVRDTARVLGRLYAALECQGLPPAVVAQIRQHAGVPVFDSLAGNDHPSAALAMELGDEAEGGLNRRCVLQAALLGALAAA</sequence>
<evidence type="ECO:0000256" key="1">
    <source>
        <dbReference type="ARBA" id="ARBA00022679"/>
    </source>
</evidence>
<protein>
    <submittedName>
        <fullName evidence="3">Ornithine carbamoyltransferase</fullName>
    </submittedName>
</protein>
<gene>
    <name evidence="3" type="ORF">AACH06_04340</name>
</gene>
<evidence type="ECO:0000313" key="3">
    <source>
        <dbReference type="EMBL" id="MEK8030042.1"/>
    </source>
</evidence>
<organism evidence="3 4">
    <name type="scientific">Ideonella lacteola</name>
    <dbReference type="NCBI Taxonomy" id="2984193"/>
    <lineage>
        <taxon>Bacteria</taxon>
        <taxon>Pseudomonadati</taxon>
        <taxon>Pseudomonadota</taxon>
        <taxon>Betaproteobacteria</taxon>
        <taxon>Burkholderiales</taxon>
        <taxon>Sphaerotilaceae</taxon>
        <taxon>Ideonella</taxon>
    </lineage>
</organism>
<dbReference type="EMBL" id="JBBUTG010000002">
    <property type="protein sequence ID" value="MEK8030042.1"/>
    <property type="molecule type" value="Genomic_DNA"/>
</dbReference>
<dbReference type="RefSeq" id="WP_341424398.1">
    <property type="nucleotide sequence ID" value="NZ_JBBUTG010000002.1"/>
</dbReference>
<keyword evidence="4" id="KW-1185">Reference proteome</keyword>
<dbReference type="Pfam" id="PF02729">
    <property type="entry name" value="OTCace_N"/>
    <property type="match status" value="1"/>
</dbReference>
<dbReference type="InterPro" id="IPR036901">
    <property type="entry name" value="Asp/Orn_carbamoylTrfase_sf"/>
</dbReference>
<evidence type="ECO:0000313" key="4">
    <source>
        <dbReference type="Proteomes" id="UP001371218"/>
    </source>
</evidence>
<evidence type="ECO:0000259" key="2">
    <source>
        <dbReference type="Pfam" id="PF02729"/>
    </source>
</evidence>
<accession>A0ABU9BJ97</accession>
<dbReference type="SUPFAM" id="SSF53671">
    <property type="entry name" value="Aspartate/ornithine carbamoyltransferase"/>
    <property type="match status" value="1"/>
</dbReference>
<keyword evidence="1" id="KW-0808">Transferase</keyword>
<proteinExistence type="predicted"/>
<reference evidence="3 4" key="1">
    <citation type="submission" date="2024-04" db="EMBL/GenBank/DDBJ databases">
        <title>Novel species of the genus Ideonella isolated from streams.</title>
        <authorList>
            <person name="Lu H."/>
        </authorList>
    </citation>
    <scope>NUCLEOTIDE SEQUENCE [LARGE SCALE GENOMIC DNA]</scope>
    <source>
        <strain evidence="3 4">DXS29W</strain>
    </source>
</reference>
<dbReference type="Proteomes" id="UP001371218">
    <property type="component" value="Unassembled WGS sequence"/>
</dbReference>
<dbReference type="InterPro" id="IPR006132">
    <property type="entry name" value="Asp/Orn_carbamoyltranf_P-bd"/>
</dbReference>